<keyword evidence="4" id="KW-0805">Transcription regulation</keyword>
<evidence type="ECO:0008006" key="13">
    <source>
        <dbReference type="Google" id="ProtNLM"/>
    </source>
</evidence>
<proteinExistence type="predicted"/>
<keyword evidence="5" id="KW-0238">DNA-binding</keyword>
<comment type="caution">
    <text evidence="11">The sequence shown here is derived from an EMBL/GenBank/DDBJ whole genome shotgun (WGS) entry which is preliminary data.</text>
</comment>
<dbReference type="SUPFAM" id="SSF48508">
    <property type="entry name" value="Nuclear receptor ligand-binding domain"/>
    <property type="match status" value="1"/>
</dbReference>
<dbReference type="Gene3D" id="3.30.50.10">
    <property type="entry name" value="Erythroid Transcription Factor GATA-1, subunit A"/>
    <property type="match status" value="1"/>
</dbReference>
<evidence type="ECO:0000256" key="3">
    <source>
        <dbReference type="ARBA" id="ARBA00022833"/>
    </source>
</evidence>
<keyword evidence="7" id="KW-0675">Receptor</keyword>
<feature type="non-terminal residue" evidence="11">
    <location>
        <position position="1"/>
    </location>
</feature>
<protein>
    <recommendedName>
        <fullName evidence="13">Nuclear receptor</fullName>
    </recommendedName>
</protein>
<organism evidence="11 12">
    <name type="scientific">Pristionchus entomophagus</name>
    <dbReference type="NCBI Taxonomy" id="358040"/>
    <lineage>
        <taxon>Eukaryota</taxon>
        <taxon>Metazoa</taxon>
        <taxon>Ecdysozoa</taxon>
        <taxon>Nematoda</taxon>
        <taxon>Chromadorea</taxon>
        <taxon>Rhabditida</taxon>
        <taxon>Rhabditina</taxon>
        <taxon>Diplogasteromorpha</taxon>
        <taxon>Diplogasteroidea</taxon>
        <taxon>Neodiplogasteridae</taxon>
        <taxon>Pristionchus</taxon>
    </lineage>
</organism>
<keyword evidence="2" id="KW-0863">Zinc-finger</keyword>
<evidence type="ECO:0000256" key="7">
    <source>
        <dbReference type="ARBA" id="ARBA00023170"/>
    </source>
</evidence>
<reference evidence="11" key="1">
    <citation type="submission" date="2023-10" db="EMBL/GenBank/DDBJ databases">
        <title>Genome assembly of Pristionchus species.</title>
        <authorList>
            <person name="Yoshida K."/>
            <person name="Sommer R.J."/>
        </authorList>
    </citation>
    <scope>NUCLEOTIDE SEQUENCE</scope>
    <source>
        <strain evidence="11">RS0144</strain>
    </source>
</reference>
<dbReference type="PANTHER" id="PTHR46011:SF6">
    <property type="entry name" value="HIGH ZINC ACTIVATED NUCLEAR RECEPTOR PROTEIN"/>
    <property type="match status" value="1"/>
</dbReference>
<dbReference type="GO" id="GO:0043565">
    <property type="term" value="F:sequence-specific DNA binding"/>
    <property type="evidence" value="ECO:0007669"/>
    <property type="project" value="InterPro"/>
</dbReference>
<evidence type="ECO:0000256" key="4">
    <source>
        <dbReference type="ARBA" id="ARBA00023015"/>
    </source>
</evidence>
<gene>
    <name evidence="11" type="ORF">PENTCL1PPCAC_9110</name>
</gene>
<dbReference type="AlphaFoldDB" id="A0AAV5SW43"/>
<dbReference type="SUPFAM" id="SSF57716">
    <property type="entry name" value="Glucocorticoid receptor-like (DNA-binding domain)"/>
    <property type="match status" value="1"/>
</dbReference>
<evidence type="ECO:0000313" key="12">
    <source>
        <dbReference type="Proteomes" id="UP001432027"/>
    </source>
</evidence>
<name>A0AAV5SW43_9BILA</name>
<dbReference type="GO" id="GO:0003700">
    <property type="term" value="F:DNA-binding transcription factor activity"/>
    <property type="evidence" value="ECO:0007669"/>
    <property type="project" value="InterPro"/>
</dbReference>
<dbReference type="EMBL" id="BTSX01000002">
    <property type="protein sequence ID" value="GMS86935.1"/>
    <property type="molecule type" value="Genomic_DNA"/>
</dbReference>
<evidence type="ECO:0000259" key="9">
    <source>
        <dbReference type="PROSITE" id="PS51030"/>
    </source>
</evidence>
<accession>A0AAV5SW43</accession>
<dbReference type="GO" id="GO:0008270">
    <property type="term" value="F:zinc ion binding"/>
    <property type="evidence" value="ECO:0007669"/>
    <property type="project" value="UniProtKB-KW"/>
</dbReference>
<keyword evidence="12" id="KW-1185">Reference proteome</keyword>
<keyword evidence="1" id="KW-0479">Metal-binding</keyword>
<evidence type="ECO:0000256" key="5">
    <source>
        <dbReference type="ARBA" id="ARBA00023125"/>
    </source>
</evidence>
<feature type="domain" description="Nuclear receptor" evidence="9">
    <location>
        <begin position="10"/>
        <end position="90"/>
    </location>
</feature>
<dbReference type="SMART" id="SM00430">
    <property type="entry name" value="HOLI"/>
    <property type="match status" value="1"/>
</dbReference>
<dbReference type="InterPro" id="IPR000536">
    <property type="entry name" value="Nucl_hrmn_rcpt_lig-bd"/>
</dbReference>
<dbReference type="InterPro" id="IPR013088">
    <property type="entry name" value="Znf_NHR/GATA"/>
</dbReference>
<dbReference type="PROSITE" id="PS51030">
    <property type="entry name" value="NUCLEAR_REC_DBD_2"/>
    <property type="match status" value="1"/>
</dbReference>
<evidence type="ECO:0000256" key="6">
    <source>
        <dbReference type="ARBA" id="ARBA00023163"/>
    </source>
</evidence>
<dbReference type="Pfam" id="PF00104">
    <property type="entry name" value="Hormone_recep"/>
    <property type="match status" value="1"/>
</dbReference>
<feature type="non-terminal residue" evidence="11">
    <location>
        <position position="353"/>
    </location>
</feature>
<keyword evidence="6" id="KW-0804">Transcription</keyword>
<dbReference type="PROSITE" id="PS51843">
    <property type="entry name" value="NR_LBD"/>
    <property type="match status" value="1"/>
</dbReference>
<evidence type="ECO:0000313" key="11">
    <source>
        <dbReference type="EMBL" id="GMS86935.1"/>
    </source>
</evidence>
<dbReference type="Proteomes" id="UP001432027">
    <property type="component" value="Unassembled WGS sequence"/>
</dbReference>
<evidence type="ECO:0000259" key="10">
    <source>
        <dbReference type="PROSITE" id="PS51843"/>
    </source>
</evidence>
<sequence length="353" mass="40839">ILDFRTFFTLMECLICAEPITHAHLGVNSCRAYAVFYKKNAQSKFHVEPFDNLYPKCLSDPKTTCRLCRFTRFSQILKKAAGNSEPTVSNRSDMDSSDSDRVTFISHESYYDCESSTSQISLLDRLRKGYSLMCLIRHAGEQGTTTKCNEKSQIRIGNLVLVPTTYSSFPNHVKICKEAMKAFATHAFDDFRVLDEESKNFIIQNAHGVMNSLDSAYRATHHFPNDYETRCPGYTTYVRTRDLERFFDNCPDKIDSLKIISEVREAFERSVKGIRRYYNSVNPTDHEFLALLGLALWNDEILNINEKLLHIAMRNRAKIMNELHSYYYEQGQYDYSVRIGHILCALVYFQVNS</sequence>
<dbReference type="Gene3D" id="1.10.565.10">
    <property type="entry name" value="Retinoid X Receptor"/>
    <property type="match status" value="1"/>
</dbReference>
<dbReference type="GO" id="GO:0005634">
    <property type="term" value="C:nucleus"/>
    <property type="evidence" value="ECO:0007669"/>
    <property type="project" value="TreeGrafter"/>
</dbReference>
<evidence type="ECO:0000256" key="2">
    <source>
        <dbReference type="ARBA" id="ARBA00022771"/>
    </source>
</evidence>
<evidence type="ECO:0000256" key="1">
    <source>
        <dbReference type="ARBA" id="ARBA00022723"/>
    </source>
</evidence>
<dbReference type="InterPro" id="IPR001628">
    <property type="entry name" value="Znf_hrmn_rcpt"/>
</dbReference>
<dbReference type="Pfam" id="PF00105">
    <property type="entry name" value="zf-C4"/>
    <property type="match status" value="1"/>
</dbReference>
<evidence type="ECO:0000256" key="8">
    <source>
        <dbReference type="ARBA" id="ARBA00023242"/>
    </source>
</evidence>
<dbReference type="PANTHER" id="PTHR46011">
    <property type="entry name" value="NUCLEAR HORMONE RECEPTOR FAMILY MEMBER NHR-86-RELATED"/>
    <property type="match status" value="1"/>
</dbReference>
<keyword evidence="3" id="KW-0862">Zinc</keyword>
<feature type="domain" description="NR LBD" evidence="10">
    <location>
        <begin position="118"/>
        <end position="353"/>
    </location>
</feature>
<dbReference type="InterPro" id="IPR035500">
    <property type="entry name" value="NHR-like_dom_sf"/>
</dbReference>
<keyword evidence="8" id="KW-0539">Nucleus</keyword>